<accession>A0ABU5H101</accession>
<sequence length="123" mass="14209">MIENKIVRIGHKKAIAHIKLKLNGYRSVWRRVYVGATAHPQRRWVSHASDGWTKMVLLYKAFTPEIVQAMERNLIENARQSNFLLDLENVAPGGEGVVRIPRPNYLYVLVADRRAWHQPLPSN</sequence>
<reference evidence="1 2" key="1">
    <citation type="submission" date="2023-12" db="EMBL/GenBank/DDBJ databases">
        <title>the genome sequence of Hyalangium sp. s54d21.</title>
        <authorList>
            <person name="Zhang X."/>
        </authorList>
    </citation>
    <scope>NUCLEOTIDE SEQUENCE [LARGE SCALE GENOMIC DNA]</scope>
    <source>
        <strain evidence="2">s54d21</strain>
    </source>
</reference>
<dbReference type="Proteomes" id="UP001291309">
    <property type="component" value="Unassembled WGS sequence"/>
</dbReference>
<evidence type="ECO:0000313" key="2">
    <source>
        <dbReference type="Proteomes" id="UP001291309"/>
    </source>
</evidence>
<evidence type="ECO:0000313" key="1">
    <source>
        <dbReference type="EMBL" id="MDY7226809.1"/>
    </source>
</evidence>
<dbReference type="RefSeq" id="WP_321545533.1">
    <property type="nucleotide sequence ID" value="NZ_JAXIVS010000003.1"/>
</dbReference>
<evidence type="ECO:0008006" key="3">
    <source>
        <dbReference type="Google" id="ProtNLM"/>
    </source>
</evidence>
<comment type="caution">
    <text evidence="1">The sequence shown here is derived from an EMBL/GenBank/DDBJ whole genome shotgun (WGS) entry which is preliminary data.</text>
</comment>
<dbReference type="EMBL" id="JAXIVS010000003">
    <property type="protein sequence ID" value="MDY7226809.1"/>
    <property type="molecule type" value="Genomic_DNA"/>
</dbReference>
<proteinExistence type="predicted"/>
<name>A0ABU5H101_9BACT</name>
<organism evidence="1 2">
    <name type="scientific">Hyalangium rubrum</name>
    <dbReference type="NCBI Taxonomy" id="3103134"/>
    <lineage>
        <taxon>Bacteria</taxon>
        <taxon>Pseudomonadati</taxon>
        <taxon>Myxococcota</taxon>
        <taxon>Myxococcia</taxon>
        <taxon>Myxococcales</taxon>
        <taxon>Cystobacterineae</taxon>
        <taxon>Archangiaceae</taxon>
        <taxon>Hyalangium</taxon>
    </lineage>
</organism>
<protein>
    <recommendedName>
        <fullName evidence="3">GIY-YIG domain-containing protein</fullName>
    </recommendedName>
</protein>
<keyword evidence="2" id="KW-1185">Reference proteome</keyword>
<gene>
    <name evidence="1" type="ORF">SYV04_10435</name>
</gene>